<feature type="compositionally biased region" description="Low complexity" evidence="1">
    <location>
        <begin position="45"/>
        <end position="71"/>
    </location>
</feature>
<evidence type="ECO:0008006" key="4">
    <source>
        <dbReference type="Google" id="ProtNLM"/>
    </source>
</evidence>
<dbReference type="AlphaFoldDB" id="A0AAV0XGV5"/>
<comment type="caution">
    <text evidence="2">The sequence shown here is derived from an EMBL/GenBank/DDBJ whole genome shotgun (WGS) entry which is preliminary data.</text>
</comment>
<evidence type="ECO:0000313" key="3">
    <source>
        <dbReference type="Proteomes" id="UP001160148"/>
    </source>
</evidence>
<dbReference type="EMBL" id="CARXXK010000004">
    <property type="protein sequence ID" value="CAI6366762.1"/>
    <property type="molecule type" value="Genomic_DNA"/>
</dbReference>
<evidence type="ECO:0000256" key="1">
    <source>
        <dbReference type="SAM" id="MobiDB-lite"/>
    </source>
</evidence>
<feature type="region of interest" description="Disordered" evidence="1">
    <location>
        <begin position="44"/>
        <end position="76"/>
    </location>
</feature>
<proteinExistence type="predicted"/>
<organism evidence="2 3">
    <name type="scientific">Macrosiphum euphorbiae</name>
    <name type="common">potato aphid</name>
    <dbReference type="NCBI Taxonomy" id="13131"/>
    <lineage>
        <taxon>Eukaryota</taxon>
        <taxon>Metazoa</taxon>
        <taxon>Ecdysozoa</taxon>
        <taxon>Arthropoda</taxon>
        <taxon>Hexapoda</taxon>
        <taxon>Insecta</taxon>
        <taxon>Pterygota</taxon>
        <taxon>Neoptera</taxon>
        <taxon>Paraneoptera</taxon>
        <taxon>Hemiptera</taxon>
        <taxon>Sternorrhyncha</taxon>
        <taxon>Aphidomorpha</taxon>
        <taxon>Aphidoidea</taxon>
        <taxon>Aphididae</taxon>
        <taxon>Macrosiphini</taxon>
        <taxon>Macrosiphum</taxon>
    </lineage>
</organism>
<name>A0AAV0XGV5_9HEMI</name>
<keyword evidence="3" id="KW-1185">Reference proteome</keyword>
<gene>
    <name evidence="2" type="ORF">MEUPH1_LOCUS21308</name>
</gene>
<reference evidence="2 3" key="1">
    <citation type="submission" date="2023-01" db="EMBL/GenBank/DDBJ databases">
        <authorList>
            <person name="Whitehead M."/>
        </authorList>
    </citation>
    <scope>NUCLEOTIDE SEQUENCE [LARGE SCALE GENOMIC DNA]</scope>
</reference>
<accession>A0AAV0XGV5</accession>
<protein>
    <recommendedName>
        <fullName evidence="4">THAP-type domain-containing protein</fullName>
    </recommendedName>
</protein>
<sequence length="119" mass="13073">MNATKLKCANPSKHTKICSEHFIPTDFRINLGGCYRHHLKNDAAPSVKLSPSSSSSSPPQLSSSCTSSSPPKKVPRLESNQYLSQCSLSSSTPNNLPSLPLIKEELETIKKVYIFRTII</sequence>
<dbReference type="Proteomes" id="UP001160148">
    <property type="component" value="Unassembled WGS sequence"/>
</dbReference>
<evidence type="ECO:0000313" key="2">
    <source>
        <dbReference type="EMBL" id="CAI6366762.1"/>
    </source>
</evidence>